<dbReference type="GO" id="GO:0005829">
    <property type="term" value="C:cytosol"/>
    <property type="evidence" value="ECO:0007669"/>
    <property type="project" value="TreeGrafter"/>
</dbReference>
<evidence type="ECO:0000256" key="5">
    <source>
        <dbReference type="ARBA" id="ARBA00022553"/>
    </source>
</evidence>
<dbReference type="GO" id="GO:0052843">
    <property type="term" value="F:inositol-1-diphosphate-2,3,4,5,6-pentakisphosphate diphosphatase activity"/>
    <property type="evidence" value="ECO:0007669"/>
    <property type="project" value="UniProtKB-ARBA"/>
</dbReference>
<evidence type="ECO:0000313" key="18">
    <source>
        <dbReference type="Proteomes" id="UP000193411"/>
    </source>
</evidence>
<evidence type="ECO:0000256" key="9">
    <source>
        <dbReference type="ARBA" id="ARBA00022840"/>
    </source>
</evidence>
<comment type="caution">
    <text evidence="17">The sequence shown here is derived from an EMBL/GenBank/DDBJ whole genome shotgun (WGS) entry which is preliminary data.</text>
</comment>
<dbReference type="InterPro" id="IPR040557">
    <property type="entry name" value="VIP1_N"/>
</dbReference>
<feature type="region of interest" description="Disordered" evidence="15">
    <location>
        <begin position="550"/>
        <end position="582"/>
    </location>
</feature>
<keyword evidence="8 14" id="KW-0418">Kinase</keyword>
<evidence type="ECO:0000259" key="16">
    <source>
        <dbReference type="Pfam" id="PF18086"/>
    </source>
</evidence>
<organism evidence="17 18">
    <name type="scientific">Catenaria anguillulae PL171</name>
    <dbReference type="NCBI Taxonomy" id="765915"/>
    <lineage>
        <taxon>Eukaryota</taxon>
        <taxon>Fungi</taxon>
        <taxon>Fungi incertae sedis</taxon>
        <taxon>Blastocladiomycota</taxon>
        <taxon>Blastocladiomycetes</taxon>
        <taxon>Blastocladiales</taxon>
        <taxon>Catenariaceae</taxon>
        <taxon>Catenaria</taxon>
    </lineage>
</organism>
<dbReference type="SUPFAM" id="SSF53254">
    <property type="entry name" value="Phosphoglycerate mutase-like"/>
    <property type="match status" value="1"/>
</dbReference>
<keyword evidence="7 14" id="KW-0547">Nucleotide-binding</keyword>
<comment type="subcellular location">
    <subcellularLocation>
        <location evidence="1 14">Cytoplasm</location>
        <location evidence="1 14">Cytoskeleton</location>
    </subcellularLocation>
</comment>
<dbReference type="GO" id="GO:0052723">
    <property type="term" value="F:inositol hexakisphosphate 1-kinase activity"/>
    <property type="evidence" value="ECO:0007669"/>
    <property type="project" value="RHEA"/>
</dbReference>
<comment type="function">
    <text evidence="14">Bifunctional inositol kinase that acts in concert with the IP6K kinases to synthesize the diphosphate group-containing inositol pyrophosphates diphosphoinositol pentakisphosphate, PP-InsP5, and bis-diphosphoinositol tetrakisphosphate, (PP)2-InsP4. PP-InsP5 and (PP)2-InsP4, also respectively called InsP7 and InsP8, may regulate a variety of cellular processes, including apoptosis, vesicle trafficking, cytoskeletal dynamics, and exocytosis. Phosphorylates inositol hexakisphosphate (InsP6).</text>
</comment>
<evidence type="ECO:0000256" key="7">
    <source>
        <dbReference type="ARBA" id="ARBA00022741"/>
    </source>
</evidence>
<gene>
    <name evidence="17" type="ORF">BCR44DRAFT_1437041</name>
</gene>
<dbReference type="OrthoDB" id="18042at2759"/>
<feature type="compositionally biased region" description="Low complexity" evidence="15">
    <location>
        <begin position="564"/>
        <end position="576"/>
    </location>
</feature>
<name>A0A1Y2HHK2_9FUNG</name>
<keyword evidence="10" id="KW-0206">Cytoskeleton</keyword>
<dbReference type="Gene3D" id="3.40.50.1240">
    <property type="entry name" value="Phosphoglycerate mutase-like"/>
    <property type="match status" value="1"/>
</dbReference>
<evidence type="ECO:0000256" key="1">
    <source>
        <dbReference type="ARBA" id="ARBA00004245"/>
    </source>
</evidence>
<dbReference type="GO" id="GO:0005524">
    <property type="term" value="F:ATP binding"/>
    <property type="evidence" value="ECO:0007669"/>
    <property type="project" value="UniProtKB-KW"/>
</dbReference>
<dbReference type="InterPro" id="IPR037446">
    <property type="entry name" value="His_Pase_VIP1"/>
</dbReference>
<feature type="region of interest" description="Disordered" evidence="15">
    <location>
        <begin position="982"/>
        <end position="1003"/>
    </location>
</feature>
<evidence type="ECO:0000256" key="15">
    <source>
        <dbReference type="SAM" id="MobiDB-lite"/>
    </source>
</evidence>
<dbReference type="SUPFAM" id="SSF56059">
    <property type="entry name" value="Glutathione synthetase ATP-binding domain-like"/>
    <property type="match status" value="1"/>
</dbReference>
<dbReference type="Proteomes" id="UP000193411">
    <property type="component" value="Unassembled WGS sequence"/>
</dbReference>
<protein>
    <recommendedName>
        <fullName evidence="13 14">Inositol hexakisphosphate and diphosphoinositol-pentakisphosphate kinase</fullName>
        <ecNumber evidence="3 14">2.7.4.24</ecNumber>
    </recommendedName>
</protein>
<reference evidence="17 18" key="1">
    <citation type="submission" date="2016-07" db="EMBL/GenBank/DDBJ databases">
        <title>Pervasive Adenine N6-methylation of Active Genes in Fungi.</title>
        <authorList>
            <consortium name="DOE Joint Genome Institute"/>
            <person name="Mondo S.J."/>
            <person name="Dannebaum R.O."/>
            <person name="Kuo R.C."/>
            <person name="Labutti K."/>
            <person name="Haridas S."/>
            <person name="Kuo A."/>
            <person name="Salamov A."/>
            <person name="Ahrendt S.R."/>
            <person name="Lipzen A."/>
            <person name="Sullivan W."/>
            <person name="Andreopoulos W.B."/>
            <person name="Clum A."/>
            <person name="Lindquist E."/>
            <person name="Daum C."/>
            <person name="Ramamoorthy G.K."/>
            <person name="Gryganskyi A."/>
            <person name="Culley D."/>
            <person name="Magnuson J.K."/>
            <person name="James T.Y."/>
            <person name="O'Malley M.A."/>
            <person name="Stajich J.E."/>
            <person name="Spatafora J.W."/>
            <person name="Visel A."/>
            <person name="Grigoriev I.V."/>
        </authorList>
    </citation>
    <scope>NUCLEOTIDE SEQUENCE [LARGE SCALE GENOMIC DNA]</scope>
    <source>
        <strain evidence="17 18">PL171</strain>
    </source>
</reference>
<dbReference type="GO" id="GO:0032958">
    <property type="term" value="P:inositol phosphate biosynthetic process"/>
    <property type="evidence" value="ECO:0007669"/>
    <property type="project" value="TreeGrafter"/>
</dbReference>
<dbReference type="GO" id="GO:0033857">
    <property type="term" value="F:5-diphosphoinositol pentakisphosphate 1-kinase activity"/>
    <property type="evidence" value="ECO:0007669"/>
    <property type="project" value="TreeGrafter"/>
</dbReference>
<comment type="similarity">
    <text evidence="2 14">Belongs to the histidine acid phosphatase family. VIP1 subfamily.</text>
</comment>
<dbReference type="FunFam" id="3.30.470.20:FF:000036">
    <property type="entry name" value="Inositol hexakisphosphate and diphosphoinositol-pentakisphosphate kinase"/>
    <property type="match status" value="1"/>
</dbReference>
<dbReference type="Pfam" id="PF18086">
    <property type="entry name" value="PPIP5K2_N"/>
    <property type="match status" value="1"/>
</dbReference>
<keyword evidence="6 14" id="KW-0808">Transferase</keyword>
<dbReference type="Gene3D" id="3.30.470.20">
    <property type="entry name" value="ATP-grasp fold, B domain"/>
    <property type="match status" value="1"/>
</dbReference>
<evidence type="ECO:0000256" key="13">
    <source>
        <dbReference type="ARBA" id="ARBA00071668"/>
    </source>
</evidence>
<feature type="domain" description="VIP1 N-terminal" evidence="16">
    <location>
        <begin position="21"/>
        <end position="109"/>
    </location>
</feature>
<evidence type="ECO:0000256" key="4">
    <source>
        <dbReference type="ARBA" id="ARBA00022490"/>
    </source>
</evidence>
<keyword evidence="9 14" id="KW-0067">ATP-binding</keyword>
<sequence>MPSPPQSPARRQIPTRDGKFVIGVCAMDAKARSKPMRNILNRLVATGHFEVQIFGDKQILSEKIEDWPACNFLISFFSTGFPLDKAIEYVKLRRPYLVNDLVTQKALFDRRLVLAILDHIGVPTPRRVLVNRDLGDGGKEEIDLFSEELVSKIERHLNLYIPNVVAPTKSVEQVDYDTLVVDGVTITKPFVEKPVSGEDHNIYIYFHSSQGGGCRKLFRKIANKSSEFVPDLWQIRNDNNSYIYEEYHEQEQQFDVKVYTLGPIHQHAETRKSPVVDGIVQRNHDGKEIRYITQLSPEEKEYARRVCLAFGQTICGFDLLRVGGKSYVIDVNGWSFVKGNDGYYDQCAAILSRLFRNAAKRHRGSLMLTKDASFENQWKLKGFFGVIRHGDRTPKLKKKFSFMSSPFVELLGGGKEEVIFKREETKRVAEAAERALELGLEKEDQLRLVLDILRAKEDNEDVKVQVKPSWKKGSDGAVLDKLQVICKWGGRFTHAGRHQSLDLGENLRKDLMLLNKELLEDVKVYSASETRVVQTAEAFMETFLDQPAGSISISSPLPPPPPSSSTSSLANPAPTSNGTKVTMEIRRDMLDDSNAAKEEMERVKKSLKATPENLVLPGIDHLDAFVGELMNDMRQMRACMHANFAKLDVSAIQSEWCCDESPALFRERWEKLFKEFCDGGDLDLSKVSDLYDMLKGDVLHNKNFVSRIFVDEPEFEVPRPPPTPGGGAARTGTPPNVTGQQASNASPLPSAGSSPLVGLGLSVAAGNNNSSNNGNPAATMLTAAIDSIANTPCTPSAMTPPKMVYPAILRELYRKAKVLFDYVGPAEYGSTSDDKKLIGLLTSSSLLHQILDDLEETRRRPTGAATRLYFTKESHVHTLLNLVYVSGIPTKIPQAQLDELDYLTQITFELYERGRGIGSETEKEFSVRISFSPGGYCAELVELKVDERHAISTAGRRDLTDHVSLDEVMVALSKLIAEGSANDADGKVSPSAGMSEDSSAMSM</sequence>
<keyword evidence="4 14" id="KW-0963">Cytoplasm</keyword>
<comment type="catalytic activity">
    <reaction evidence="12">
        <text>1D-myo-inositol hexakisphosphate + ATP = 1-diphospho-1D-myo-inositol 2,3,4,5,6-pentakisphosphate + ADP</text>
        <dbReference type="Rhea" id="RHEA:37459"/>
        <dbReference type="ChEBI" id="CHEBI:30616"/>
        <dbReference type="ChEBI" id="CHEBI:58130"/>
        <dbReference type="ChEBI" id="CHEBI:74946"/>
        <dbReference type="ChEBI" id="CHEBI:456216"/>
        <dbReference type="EC" id="2.7.4.24"/>
    </reaction>
    <physiologicalReaction direction="left-to-right" evidence="12">
        <dbReference type="Rhea" id="RHEA:37460"/>
    </physiologicalReaction>
</comment>
<evidence type="ECO:0000256" key="12">
    <source>
        <dbReference type="ARBA" id="ARBA00034629"/>
    </source>
</evidence>
<accession>A0A1Y2HHK2</accession>
<evidence type="ECO:0000256" key="14">
    <source>
        <dbReference type="RuleBase" id="RU365032"/>
    </source>
</evidence>
<dbReference type="PANTHER" id="PTHR12750:SF9">
    <property type="entry name" value="INOSITOL HEXAKISPHOSPHATE AND DIPHOSPHOINOSITOL-PENTAKISPHOSPHATE KINASE"/>
    <property type="match status" value="1"/>
</dbReference>
<evidence type="ECO:0000256" key="11">
    <source>
        <dbReference type="ARBA" id="ARBA00033696"/>
    </source>
</evidence>
<evidence type="ECO:0000256" key="8">
    <source>
        <dbReference type="ARBA" id="ARBA00022777"/>
    </source>
</evidence>
<dbReference type="FunFam" id="3.40.50.11950:FF:000002">
    <property type="entry name" value="Inositol hexakisphosphate and diphosphoinositol-pentakisphosphate kinase"/>
    <property type="match status" value="1"/>
</dbReference>
<proteinExistence type="inferred from homology"/>
<keyword evidence="18" id="KW-1185">Reference proteome</keyword>
<dbReference type="AlphaFoldDB" id="A0A1Y2HHK2"/>
<dbReference type="EMBL" id="MCFL01000031">
    <property type="protein sequence ID" value="ORZ34067.1"/>
    <property type="molecule type" value="Genomic_DNA"/>
</dbReference>
<dbReference type="InterPro" id="IPR000560">
    <property type="entry name" value="His_Pase_clade-2"/>
</dbReference>
<evidence type="ECO:0000256" key="2">
    <source>
        <dbReference type="ARBA" id="ARBA00005609"/>
    </source>
</evidence>
<dbReference type="Gene3D" id="3.40.50.11950">
    <property type="match status" value="1"/>
</dbReference>
<evidence type="ECO:0000256" key="3">
    <source>
        <dbReference type="ARBA" id="ARBA00012893"/>
    </source>
</evidence>
<comment type="catalytic activity">
    <reaction evidence="11">
        <text>5-diphospho-1D-myo-inositol 1,2,3,4,6-pentakisphosphate + ATP + H(+) = 1,5-bis(diphospho)-1D-myo-inositol 2,3,4,6-tetrakisphosphate + ADP</text>
        <dbReference type="Rhea" id="RHEA:10276"/>
        <dbReference type="ChEBI" id="CHEBI:15378"/>
        <dbReference type="ChEBI" id="CHEBI:30616"/>
        <dbReference type="ChEBI" id="CHEBI:58628"/>
        <dbReference type="ChEBI" id="CHEBI:77983"/>
        <dbReference type="ChEBI" id="CHEBI:456216"/>
        <dbReference type="EC" id="2.7.4.24"/>
    </reaction>
    <physiologicalReaction direction="left-to-right" evidence="11">
        <dbReference type="Rhea" id="RHEA:10277"/>
    </physiologicalReaction>
</comment>
<dbReference type="EC" id="2.7.4.24" evidence="3 14"/>
<feature type="region of interest" description="Disordered" evidence="15">
    <location>
        <begin position="714"/>
        <end position="753"/>
    </location>
</feature>
<evidence type="ECO:0000313" key="17">
    <source>
        <dbReference type="EMBL" id="ORZ34067.1"/>
    </source>
</evidence>
<dbReference type="Pfam" id="PF00328">
    <property type="entry name" value="His_Phos_2"/>
    <property type="match status" value="1"/>
</dbReference>
<evidence type="ECO:0000256" key="6">
    <source>
        <dbReference type="ARBA" id="ARBA00022679"/>
    </source>
</evidence>
<dbReference type="GO" id="GO:0005856">
    <property type="term" value="C:cytoskeleton"/>
    <property type="evidence" value="ECO:0007669"/>
    <property type="project" value="UniProtKB-SubCell"/>
</dbReference>
<keyword evidence="5" id="KW-0597">Phosphoprotein</keyword>
<evidence type="ECO:0000256" key="10">
    <source>
        <dbReference type="ARBA" id="ARBA00023212"/>
    </source>
</evidence>
<dbReference type="InterPro" id="IPR029033">
    <property type="entry name" value="His_PPase_superfam"/>
</dbReference>
<dbReference type="PANTHER" id="PTHR12750">
    <property type="entry name" value="DIPHOSPHOINOSITOL PENTAKISPHOSPHATE KINASE"/>
    <property type="match status" value="1"/>
</dbReference>
<dbReference type="STRING" id="765915.A0A1Y2HHK2"/>
<dbReference type="GO" id="GO:0006020">
    <property type="term" value="P:inositol metabolic process"/>
    <property type="evidence" value="ECO:0007669"/>
    <property type="project" value="TreeGrafter"/>
</dbReference>